<accession>A0A9D1QQ24</accession>
<comment type="subcellular location">
    <subcellularLocation>
        <location evidence="1 3">Cytoplasm</location>
    </subcellularLocation>
</comment>
<dbReference type="InterPro" id="IPR011129">
    <property type="entry name" value="CSD"/>
</dbReference>
<dbReference type="SUPFAM" id="SSF50249">
    <property type="entry name" value="Nucleic acid-binding proteins"/>
    <property type="match status" value="1"/>
</dbReference>
<feature type="domain" description="CSD" evidence="4">
    <location>
        <begin position="1"/>
        <end position="65"/>
    </location>
</feature>
<dbReference type="PRINTS" id="PR00050">
    <property type="entry name" value="COLDSHOCK"/>
</dbReference>
<comment type="caution">
    <text evidence="5">The sequence shown here is derived from an EMBL/GenBank/DDBJ whole genome shotgun (WGS) entry which is preliminary data.</text>
</comment>
<dbReference type="FunFam" id="2.40.50.140:FF:000006">
    <property type="entry name" value="Cold shock protein CspC"/>
    <property type="match status" value="1"/>
</dbReference>
<dbReference type="Pfam" id="PF00313">
    <property type="entry name" value="CSD"/>
    <property type="match status" value="1"/>
</dbReference>
<dbReference type="Gene3D" id="6.20.370.130">
    <property type="match status" value="1"/>
</dbReference>
<dbReference type="PROSITE" id="PS51857">
    <property type="entry name" value="CSD_2"/>
    <property type="match status" value="1"/>
</dbReference>
<dbReference type="PROSITE" id="PS00352">
    <property type="entry name" value="CSD_1"/>
    <property type="match status" value="1"/>
</dbReference>
<proteinExistence type="predicted"/>
<evidence type="ECO:0000256" key="2">
    <source>
        <dbReference type="ARBA" id="ARBA00022490"/>
    </source>
</evidence>
<dbReference type="GO" id="GO:0051252">
    <property type="term" value="P:regulation of RNA metabolic process"/>
    <property type="evidence" value="ECO:0007669"/>
    <property type="project" value="UniProtKB-ARBA"/>
</dbReference>
<dbReference type="GO" id="GO:0003676">
    <property type="term" value="F:nucleic acid binding"/>
    <property type="evidence" value="ECO:0007669"/>
    <property type="project" value="InterPro"/>
</dbReference>
<dbReference type="EMBL" id="DXGK01000038">
    <property type="protein sequence ID" value="HIW70147.1"/>
    <property type="molecule type" value="Genomic_DNA"/>
</dbReference>
<evidence type="ECO:0000313" key="5">
    <source>
        <dbReference type="EMBL" id="HIW70147.1"/>
    </source>
</evidence>
<evidence type="ECO:0000256" key="1">
    <source>
        <dbReference type="ARBA" id="ARBA00004496"/>
    </source>
</evidence>
<dbReference type="InterPro" id="IPR012340">
    <property type="entry name" value="NA-bd_OB-fold"/>
</dbReference>
<reference evidence="5" key="2">
    <citation type="submission" date="2021-04" db="EMBL/GenBank/DDBJ databases">
        <authorList>
            <person name="Gilroy R."/>
        </authorList>
    </citation>
    <scope>NUCLEOTIDE SEQUENCE</scope>
    <source>
        <strain evidence="5">ChiHejej3B27-2180</strain>
    </source>
</reference>
<reference evidence="5" key="1">
    <citation type="journal article" date="2021" name="PeerJ">
        <title>Extensive microbial diversity within the chicken gut microbiome revealed by metagenomics and culture.</title>
        <authorList>
            <person name="Gilroy R."/>
            <person name="Ravi A."/>
            <person name="Getino M."/>
            <person name="Pursley I."/>
            <person name="Horton D.L."/>
            <person name="Alikhan N.F."/>
            <person name="Baker D."/>
            <person name="Gharbi K."/>
            <person name="Hall N."/>
            <person name="Watson M."/>
            <person name="Adriaenssens E.M."/>
            <person name="Foster-Nyarko E."/>
            <person name="Jarju S."/>
            <person name="Secka A."/>
            <person name="Antonio M."/>
            <person name="Oren A."/>
            <person name="Chaudhuri R.R."/>
            <person name="La Ragione R."/>
            <person name="Hildebrand F."/>
            <person name="Pallen M.J."/>
        </authorList>
    </citation>
    <scope>NUCLEOTIDE SEQUENCE</scope>
    <source>
        <strain evidence="5">ChiHejej3B27-2180</strain>
    </source>
</reference>
<evidence type="ECO:0000256" key="3">
    <source>
        <dbReference type="RuleBase" id="RU000408"/>
    </source>
</evidence>
<evidence type="ECO:0000259" key="4">
    <source>
        <dbReference type="PROSITE" id="PS51857"/>
    </source>
</evidence>
<gene>
    <name evidence="5" type="ORF">H9876_02015</name>
</gene>
<keyword evidence="2" id="KW-0963">Cytoplasm</keyword>
<dbReference type="GO" id="GO:0005737">
    <property type="term" value="C:cytoplasm"/>
    <property type="evidence" value="ECO:0007669"/>
    <property type="project" value="UniProtKB-SubCell"/>
</dbReference>
<dbReference type="GO" id="GO:0010468">
    <property type="term" value="P:regulation of gene expression"/>
    <property type="evidence" value="ECO:0007669"/>
    <property type="project" value="UniProtKB-ARBA"/>
</dbReference>
<name>A0A9D1QQ24_9LACO</name>
<dbReference type="Gene3D" id="2.40.50.140">
    <property type="entry name" value="Nucleic acid-binding proteins"/>
    <property type="match status" value="1"/>
</dbReference>
<dbReference type="SMART" id="SM00357">
    <property type="entry name" value="CSP"/>
    <property type="match status" value="1"/>
</dbReference>
<dbReference type="PANTHER" id="PTHR11544">
    <property type="entry name" value="COLD SHOCK DOMAIN CONTAINING PROTEINS"/>
    <property type="match status" value="1"/>
</dbReference>
<evidence type="ECO:0000313" key="6">
    <source>
        <dbReference type="Proteomes" id="UP000886878"/>
    </source>
</evidence>
<protein>
    <submittedName>
        <fullName evidence="5">Cold-shock protein</fullName>
    </submittedName>
</protein>
<dbReference type="InterPro" id="IPR019844">
    <property type="entry name" value="CSD_CS"/>
</dbReference>
<dbReference type="PIRSF" id="PIRSF002599">
    <property type="entry name" value="Cold_shock_A"/>
    <property type="match status" value="1"/>
</dbReference>
<sequence length="69" mass="7696">MEQGTVKWFNDDKGYGFITRDNGSDVFVHFSAIQGEGFKTLKEGQHVTFDVEESDRGPQAANVVKDDAE</sequence>
<dbReference type="InterPro" id="IPR050181">
    <property type="entry name" value="Cold_shock_domain"/>
</dbReference>
<dbReference type="Proteomes" id="UP000886878">
    <property type="component" value="Unassembled WGS sequence"/>
</dbReference>
<dbReference type="CDD" id="cd04458">
    <property type="entry name" value="CSP_CDS"/>
    <property type="match status" value="1"/>
</dbReference>
<dbReference type="AlphaFoldDB" id="A0A9D1QQ24"/>
<organism evidence="5 6">
    <name type="scientific">Candidatus Limosilactobacillus merdipullorum</name>
    <dbReference type="NCBI Taxonomy" id="2838653"/>
    <lineage>
        <taxon>Bacteria</taxon>
        <taxon>Bacillati</taxon>
        <taxon>Bacillota</taxon>
        <taxon>Bacilli</taxon>
        <taxon>Lactobacillales</taxon>
        <taxon>Lactobacillaceae</taxon>
        <taxon>Limosilactobacillus</taxon>
    </lineage>
</organism>
<dbReference type="InterPro" id="IPR012156">
    <property type="entry name" value="Cold_shock_CspA"/>
</dbReference>
<dbReference type="InterPro" id="IPR002059">
    <property type="entry name" value="CSP_DNA-bd"/>
</dbReference>